<accession>A0AAN6RQS9</accession>
<feature type="region of interest" description="Disordered" evidence="1">
    <location>
        <begin position="19"/>
        <end position="47"/>
    </location>
</feature>
<dbReference type="PROSITE" id="PS60014">
    <property type="entry name" value="ALPHA_CONOTOXIN"/>
    <property type="match status" value="1"/>
</dbReference>
<proteinExistence type="predicted"/>
<evidence type="ECO:0000256" key="1">
    <source>
        <dbReference type="SAM" id="MobiDB-lite"/>
    </source>
</evidence>
<organism evidence="2 3">
    <name type="scientific">Staphylotrichum tortipilum</name>
    <dbReference type="NCBI Taxonomy" id="2831512"/>
    <lineage>
        <taxon>Eukaryota</taxon>
        <taxon>Fungi</taxon>
        <taxon>Dikarya</taxon>
        <taxon>Ascomycota</taxon>
        <taxon>Pezizomycotina</taxon>
        <taxon>Sordariomycetes</taxon>
        <taxon>Sordariomycetidae</taxon>
        <taxon>Sordariales</taxon>
        <taxon>Chaetomiaceae</taxon>
        <taxon>Staphylotrichum</taxon>
    </lineage>
</organism>
<name>A0AAN6RQS9_9PEZI</name>
<evidence type="ECO:0000313" key="2">
    <source>
        <dbReference type="EMBL" id="KAK3898761.1"/>
    </source>
</evidence>
<protein>
    <submittedName>
        <fullName evidence="2">Uncharacterized protein</fullName>
    </submittedName>
</protein>
<dbReference type="Proteomes" id="UP001303889">
    <property type="component" value="Unassembled WGS sequence"/>
</dbReference>
<gene>
    <name evidence="2" type="ORF">C8A05DRAFT_37650</name>
</gene>
<keyword evidence="3" id="KW-1185">Reference proteome</keyword>
<dbReference type="AlphaFoldDB" id="A0AAN6RQS9"/>
<dbReference type="EMBL" id="MU855885">
    <property type="protein sequence ID" value="KAK3898761.1"/>
    <property type="molecule type" value="Genomic_DNA"/>
</dbReference>
<reference evidence="2" key="1">
    <citation type="journal article" date="2023" name="Mol. Phylogenet. Evol.">
        <title>Genome-scale phylogeny and comparative genomics of the fungal order Sordariales.</title>
        <authorList>
            <person name="Hensen N."/>
            <person name="Bonometti L."/>
            <person name="Westerberg I."/>
            <person name="Brannstrom I.O."/>
            <person name="Guillou S."/>
            <person name="Cros-Aarteil S."/>
            <person name="Calhoun S."/>
            <person name="Haridas S."/>
            <person name="Kuo A."/>
            <person name="Mondo S."/>
            <person name="Pangilinan J."/>
            <person name="Riley R."/>
            <person name="LaButti K."/>
            <person name="Andreopoulos B."/>
            <person name="Lipzen A."/>
            <person name="Chen C."/>
            <person name="Yan M."/>
            <person name="Daum C."/>
            <person name="Ng V."/>
            <person name="Clum A."/>
            <person name="Steindorff A."/>
            <person name="Ohm R.A."/>
            <person name="Martin F."/>
            <person name="Silar P."/>
            <person name="Natvig D.O."/>
            <person name="Lalanne C."/>
            <person name="Gautier V."/>
            <person name="Ament-Velasquez S.L."/>
            <person name="Kruys A."/>
            <person name="Hutchinson M.I."/>
            <person name="Powell A.J."/>
            <person name="Barry K."/>
            <person name="Miller A.N."/>
            <person name="Grigoriev I.V."/>
            <person name="Debuchy R."/>
            <person name="Gladieux P."/>
            <person name="Hiltunen Thoren M."/>
            <person name="Johannesson H."/>
        </authorList>
    </citation>
    <scope>NUCLEOTIDE SEQUENCE</scope>
    <source>
        <strain evidence="2">CBS 103.79</strain>
    </source>
</reference>
<sequence>MPTVDAPKLQPPMAVANPARLQQSGRPGETAIVSQQPAREPRPSMDNDLHLRGGGFHLGFTCCHGRCHYRCC</sequence>
<comment type="caution">
    <text evidence="2">The sequence shown here is derived from an EMBL/GenBank/DDBJ whole genome shotgun (WGS) entry which is preliminary data.</text>
</comment>
<dbReference type="InterPro" id="IPR018072">
    <property type="entry name" value="Conotoxin_a-typ_CS"/>
</dbReference>
<evidence type="ECO:0000313" key="3">
    <source>
        <dbReference type="Proteomes" id="UP001303889"/>
    </source>
</evidence>
<reference evidence="2" key="2">
    <citation type="submission" date="2023-05" db="EMBL/GenBank/DDBJ databases">
        <authorList>
            <consortium name="Lawrence Berkeley National Laboratory"/>
            <person name="Steindorff A."/>
            <person name="Hensen N."/>
            <person name="Bonometti L."/>
            <person name="Westerberg I."/>
            <person name="Brannstrom I.O."/>
            <person name="Guillou S."/>
            <person name="Cros-Aarteil S."/>
            <person name="Calhoun S."/>
            <person name="Haridas S."/>
            <person name="Kuo A."/>
            <person name="Mondo S."/>
            <person name="Pangilinan J."/>
            <person name="Riley R."/>
            <person name="Labutti K."/>
            <person name="Andreopoulos B."/>
            <person name="Lipzen A."/>
            <person name="Chen C."/>
            <person name="Yanf M."/>
            <person name="Daum C."/>
            <person name="Ng V."/>
            <person name="Clum A."/>
            <person name="Ohm R."/>
            <person name="Martin F."/>
            <person name="Silar P."/>
            <person name="Natvig D."/>
            <person name="Lalanne C."/>
            <person name="Gautier V."/>
            <person name="Ament-Velasquez S.L."/>
            <person name="Kruys A."/>
            <person name="Hutchinson M.I."/>
            <person name="Powell A.J."/>
            <person name="Barry K."/>
            <person name="Miller A.N."/>
            <person name="Grigoriev I.V."/>
            <person name="Debuchy R."/>
            <person name="Gladieux P."/>
            <person name="Thoren M.H."/>
            <person name="Johannesson H."/>
        </authorList>
    </citation>
    <scope>NUCLEOTIDE SEQUENCE</scope>
    <source>
        <strain evidence="2">CBS 103.79</strain>
    </source>
</reference>